<keyword evidence="2" id="KW-0472">Membrane</keyword>
<dbReference type="RefSeq" id="WP_118913133.1">
    <property type="nucleotide sequence ID" value="NZ_CBCRVH010000004.1"/>
</dbReference>
<protein>
    <submittedName>
        <fullName evidence="3">DUF4191 family protein</fullName>
    </submittedName>
</protein>
<organism evidence="3 4">
    <name type="scientific">Dermacoccus abyssi</name>
    <dbReference type="NCBI Taxonomy" id="322596"/>
    <lineage>
        <taxon>Bacteria</taxon>
        <taxon>Bacillati</taxon>
        <taxon>Actinomycetota</taxon>
        <taxon>Actinomycetes</taxon>
        <taxon>Micrococcales</taxon>
        <taxon>Dermacoccaceae</taxon>
        <taxon>Dermacoccus</taxon>
    </lineage>
</organism>
<feature type="transmembrane region" description="Helical" evidence="2">
    <location>
        <begin position="48"/>
        <end position="68"/>
    </location>
</feature>
<comment type="caution">
    <text evidence="3">The sequence shown here is derived from an EMBL/GenBank/DDBJ whole genome shotgun (WGS) entry which is preliminary data.</text>
</comment>
<sequence length="258" mass="27480">MATSSGSNEPKKSRFRRGRGEAGASKAPGRSSQFKQVFETTRANDPALIPWMVGAFALVFLVFLAIGFGFGHPIYFGILGLLFGLLAAMVVLARRANTAIYKSISGQPGASAAAMSSLRRGWFVEQEPVGADMGRSRQVKDLSSAAMVYRAVGKPGVVLVAEGPKGGATRLLAQESKRTSRVLGPEVPVHTIRVGTDDEAVPVERLTKDMQKLPKVLTDDESGQVTKRLRALGGLKPGVPAGVDPNKPRVNRAAMRGR</sequence>
<proteinExistence type="predicted"/>
<accession>A0A417Z770</accession>
<evidence type="ECO:0000256" key="1">
    <source>
        <dbReference type="SAM" id="MobiDB-lite"/>
    </source>
</evidence>
<dbReference type="Pfam" id="PF13829">
    <property type="entry name" value="DUF4191"/>
    <property type="match status" value="1"/>
</dbReference>
<keyword evidence="2" id="KW-0812">Transmembrane</keyword>
<dbReference type="InterPro" id="IPR025445">
    <property type="entry name" value="DUF4191"/>
</dbReference>
<evidence type="ECO:0000256" key="2">
    <source>
        <dbReference type="SAM" id="Phobius"/>
    </source>
</evidence>
<name>A0A417Z770_9MICO</name>
<feature type="region of interest" description="Disordered" evidence="1">
    <location>
        <begin position="1"/>
        <end position="35"/>
    </location>
</feature>
<keyword evidence="2" id="KW-1133">Transmembrane helix</keyword>
<evidence type="ECO:0000313" key="4">
    <source>
        <dbReference type="Proteomes" id="UP000285376"/>
    </source>
</evidence>
<dbReference type="Proteomes" id="UP000285376">
    <property type="component" value="Unassembled WGS sequence"/>
</dbReference>
<gene>
    <name evidence="3" type="ORF">D1832_06455</name>
</gene>
<evidence type="ECO:0000313" key="3">
    <source>
        <dbReference type="EMBL" id="RHW46458.1"/>
    </source>
</evidence>
<reference evidence="3 4" key="1">
    <citation type="submission" date="2018-08" db="EMBL/GenBank/DDBJ databases">
        <title>Whole genome sequence analysis of Dermacoccus abyssi bacteria isolated from Deep Mariana trench Micromonospora spp reveals genes involved in the environmental adaptation and production of secondary metabolites.</title>
        <authorList>
            <person name="Abdel-Mageed W.M."/>
            <person name="Lehri B."/>
            <person name="Nouioui I."/>
            <person name="Goodfellow I."/>
            <person name="Jaspars M."/>
            <person name="Karlyshev A."/>
        </authorList>
    </citation>
    <scope>NUCLEOTIDE SEQUENCE [LARGE SCALE GENOMIC DNA]</scope>
    <source>
        <strain evidence="3 4">MT1.1</strain>
    </source>
</reference>
<feature type="region of interest" description="Disordered" evidence="1">
    <location>
        <begin position="236"/>
        <end position="258"/>
    </location>
</feature>
<feature type="transmembrane region" description="Helical" evidence="2">
    <location>
        <begin position="74"/>
        <end position="93"/>
    </location>
</feature>
<dbReference type="EMBL" id="QWLM01000005">
    <property type="protein sequence ID" value="RHW46458.1"/>
    <property type="molecule type" value="Genomic_DNA"/>
</dbReference>
<dbReference type="AlphaFoldDB" id="A0A417Z770"/>